<feature type="region of interest" description="Disordered" evidence="1">
    <location>
        <begin position="119"/>
        <end position="149"/>
    </location>
</feature>
<accession>A0A1Y6L786</accession>
<evidence type="ECO:0000313" key="3">
    <source>
        <dbReference type="Proteomes" id="UP000215453"/>
    </source>
</evidence>
<protein>
    <submittedName>
        <fullName evidence="2">Uncharacterized protein</fullName>
    </submittedName>
</protein>
<evidence type="ECO:0000256" key="1">
    <source>
        <dbReference type="SAM" id="MobiDB-lite"/>
    </source>
</evidence>
<organism evidence="2 3">
    <name type="scientific">Zymoseptoria tritici ST99CH_1A5</name>
    <dbReference type="NCBI Taxonomy" id="1276529"/>
    <lineage>
        <taxon>Eukaryota</taxon>
        <taxon>Fungi</taxon>
        <taxon>Dikarya</taxon>
        <taxon>Ascomycota</taxon>
        <taxon>Pezizomycotina</taxon>
        <taxon>Dothideomycetes</taxon>
        <taxon>Dothideomycetidae</taxon>
        <taxon>Mycosphaerellales</taxon>
        <taxon>Mycosphaerellaceae</taxon>
        <taxon>Zymoseptoria</taxon>
    </lineage>
</organism>
<feature type="compositionally biased region" description="Basic and acidic residues" evidence="1">
    <location>
        <begin position="120"/>
        <end position="149"/>
    </location>
</feature>
<reference evidence="2 3" key="1">
    <citation type="submission" date="2016-10" db="EMBL/GenBank/DDBJ databases">
        <authorList>
            <person name="Varghese N."/>
        </authorList>
    </citation>
    <scope>NUCLEOTIDE SEQUENCE [LARGE SCALE GENOMIC DNA]</scope>
</reference>
<dbReference type="AlphaFoldDB" id="A0A1Y6L786"/>
<proteinExistence type="predicted"/>
<evidence type="ECO:0000313" key="2">
    <source>
        <dbReference type="EMBL" id="SMY20347.1"/>
    </source>
</evidence>
<gene>
    <name evidence="2" type="ORF">ZT1A5_G1782</name>
</gene>
<name>A0A1Y6L786_ZYMTR</name>
<dbReference type="EMBL" id="LT882676">
    <property type="protein sequence ID" value="SMY20347.1"/>
    <property type="molecule type" value="Genomic_DNA"/>
</dbReference>
<sequence length="270" mass="29260">MSRPMAIPPNLAKTQAQHSLTFKLQRRLEAAIRHARNMKAEAQVAQLGWAQARATQAADLKVMTEQASTIKGLEAENTAVKAVRDAQKSHIKLLTQANIAGMSVHNEDEDDAIGLQAGARKQEASVKRAEDAAADMEKKAAESSEERSEAFKMAKAKVNGKYKNLVKSDIQANTSDSCMMRSGSGNFYTHHVPENIQCAVDRNTSDFLSKEAADVQRFFSGLGEHMTDMAKKTQGHTPKVDTQRLVLPGCIDAEAAATAAVPAEVEASKK</sequence>
<dbReference type="Proteomes" id="UP000215453">
    <property type="component" value="Chromosome 1"/>
</dbReference>